<dbReference type="Proteomes" id="UP000031668">
    <property type="component" value="Unassembled WGS sequence"/>
</dbReference>
<organism evidence="2 3">
    <name type="scientific">Thelohanellus kitauei</name>
    <name type="common">Myxosporean</name>
    <dbReference type="NCBI Taxonomy" id="669202"/>
    <lineage>
        <taxon>Eukaryota</taxon>
        <taxon>Metazoa</taxon>
        <taxon>Cnidaria</taxon>
        <taxon>Myxozoa</taxon>
        <taxon>Myxosporea</taxon>
        <taxon>Bivalvulida</taxon>
        <taxon>Platysporina</taxon>
        <taxon>Myxobolidae</taxon>
        <taxon>Thelohanellus</taxon>
    </lineage>
</organism>
<dbReference type="EMBL" id="JWZT01004661">
    <property type="protein sequence ID" value="KII63516.1"/>
    <property type="molecule type" value="Genomic_DNA"/>
</dbReference>
<keyword evidence="3" id="KW-1185">Reference proteome</keyword>
<reference evidence="2 3" key="1">
    <citation type="journal article" date="2014" name="Genome Biol. Evol.">
        <title>The genome of the myxosporean Thelohanellus kitauei shows adaptations to nutrient acquisition within its fish host.</title>
        <authorList>
            <person name="Yang Y."/>
            <person name="Xiong J."/>
            <person name="Zhou Z."/>
            <person name="Huo F."/>
            <person name="Miao W."/>
            <person name="Ran C."/>
            <person name="Liu Y."/>
            <person name="Zhang J."/>
            <person name="Feng J."/>
            <person name="Wang M."/>
            <person name="Wang M."/>
            <person name="Wang L."/>
            <person name="Yao B."/>
        </authorList>
    </citation>
    <scope>NUCLEOTIDE SEQUENCE [LARGE SCALE GENOMIC DNA]</scope>
    <source>
        <strain evidence="2">Wuqing</strain>
    </source>
</reference>
<sequence length="250" mass="29277">MMTKDWMKIVDGLQIHAYWGDESESDEGIQSQNVYSLLDSVHEIFLSIKNFFFNRAVITLSFVLPLLFFKNQAFSRVITLYSFAYMAPYFIGVLRAFMNQNKAVYKKYFEALQLFERSPSFRTYSLLSKFQTDFRSFPVAYKSREPVPTSDSKRKNMILYTFVLVDIHYFDEIMCLNLGHFKNIGMNILTAIVKRDFKESFPNVDMELDNEFMFREVPKISDFSIPSENISGPKNLTSNQMNELIRLIGC</sequence>
<feature type="transmembrane region" description="Helical" evidence="1">
    <location>
        <begin position="75"/>
        <end position="97"/>
    </location>
</feature>
<keyword evidence="1" id="KW-0472">Membrane</keyword>
<evidence type="ECO:0000256" key="1">
    <source>
        <dbReference type="SAM" id="Phobius"/>
    </source>
</evidence>
<evidence type="ECO:0000313" key="3">
    <source>
        <dbReference type="Proteomes" id="UP000031668"/>
    </source>
</evidence>
<keyword evidence="1" id="KW-1133">Transmembrane helix</keyword>
<proteinExistence type="predicted"/>
<dbReference type="AlphaFoldDB" id="A0A0C2MPC0"/>
<feature type="transmembrane region" description="Helical" evidence="1">
    <location>
        <begin position="52"/>
        <end position="69"/>
    </location>
</feature>
<keyword evidence="1" id="KW-0812">Transmembrane</keyword>
<evidence type="ECO:0000313" key="2">
    <source>
        <dbReference type="EMBL" id="KII63516.1"/>
    </source>
</evidence>
<protein>
    <submittedName>
        <fullName evidence="2">Uncharacterized protein</fullName>
    </submittedName>
</protein>
<comment type="caution">
    <text evidence="2">The sequence shown here is derived from an EMBL/GenBank/DDBJ whole genome shotgun (WGS) entry which is preliminary data.</text>
</comment>
<accession>A0A0C2MPC0</accession>
<name>A0A0C2MPC0_THEKT</name>
<gene>
    <name evidence="2" type="ORF">RF11_08046</name>
</gene>